<dbReference type="OrthoDB" id="6471000at2759"/>
<dbReference type="AlphaFoldDB" id="A0A4Y2TT14"/>
<keyword evidence="2" id="KW-1185">Reference proteome</keyword>
<evidence type="ECO:0000313" key="2">
    <source>
        <dbReference type="Proteomes" id="UP000499080"/>
    </source>
</evidence>
<evidence type="ECO:0000313" key="1">
    <source>
        <dbReference type="EMBL" id="GBO02540.1"/>
    </source>
</evidence>
<organism evidence="1 2">
    <name type="scientific">Araneus ventricosus</name>
    <name type="common">Orbweaver spider</name>
    <name type="synonym">Epeira ventricosa</name>
    <dbReference type="NCBI Taxonomy" id="182803"/>
    <lineage>
        <taxon>Eukaryota</taxon>
        <taxon>Metazoa</taxon>
        <taxon>Ecdysozoa</taxon>
        <taxon>Arthropoda</taxon>
        <taxon>Chelicerata</taxon>
        <taxon>Arachnida</taxon>
        <taxon>Araneae</taxon>
        <taxon>Araneomorphae</taxon>
        <taxon>Entelegynae</taxon>
        <taxon>Araneoidea</taxon>
        <taxon>Araneidae</taxon>
        <taxon>Araneus</taxon>
    </lineage>
</organism>
<proteinExistence type="predicted"/>
<name>A0A4Y2TT14_ARAVE</name>
<dbReference type="EMBL" id="BGPR01030176">
    <property type="protein sequence ID" value="GBO02540.1"/>
    <property type="molecule type" value="Genomic_DNA"/>
</dbReference>
<reference evidence="1 2" key="1">
    <citation type="journal article" date="2019" name="Sci. Rep.">
        <title>Orb-weaving spider Araneus ventricosus genome elucidates the spidroin gene catalogue.</title>
        <authorList>
            <person name="Kono N."/>
            <person name="Nakamura H."/>
            <person name="Ohtoshi R."/>
            <person name="Moran D.A.P."/>
            <person name="Shinohara A."/>
            <person name="Yoshida Y."/>
            <person name="Fujiwara M."/>
            <person name="Mori M."/>
            <person name="Tomita M."/>
            <person name="Arakawa K."/>
        </authorList>
    </citation>
    <scope>NUCLEOTIDE SEQUENCE [LARGE SCALE GENOMIC DNA]</scope>
</reference>
<evidence type="ECO:0008006" key="3">
    <source>
        <dbReference type="Google" id="ProtNLM"/>
    </source>
</evidence>
<accession>A0A4Y2TT14</accession>
<comment type="caution">
    <text evidence="1">The sequence shown here is derived from an EMBL/GenBank/DDBJ whole genome shotgun (WGS) entry which is preliminary data.</text>
</comment>
<dbReference type="Proteomes" id="UP000499080">
    <property type="component" value="Unassembled WGS sequence"/>
</dbReference>
<sequence>MLKRSCGRPSPDIINGRLPICDIPHPALLQPIQIIKCDNNIPNQFAKTCITDGRSKMNSEVGLAFVVYEDDHEVYLQQFRILDECPVFQADVLCINLAVKWFEGNGAAFSQYVISSDSLSSPFALLNIKSKERLVIEILAILRTLNSLNPARVRIPIHQKLKQIFVHETRMKSFLSYRNSRRTTPNFGRLIVNKERNHISPLKCNQTPKTA</sequence>
<gene>
    <name evidence="1" type="ORF">AVEN_166553_1</name>
</gene>
<protein>
    <recommendedName>
        <fullName evidence="3">RNase H type-1 domain-containing protein</fullName>
    </recommendedName>
</protein>